<feature type="transmembrane region" description="Helical" evidence="1">
    <location>
        <begin position="12"/>
        <end position="44"/>
    </location>
</feature>
<accession>A0A9Q4H0Q6</accession>
<evidence type="ECO:0000256" key="1">
    <source>
        <dbReference type="SAM" id="Phobius"/>
    </source>
</evidence>
<dbReference type="AlphaFoldDB" id="A0A9Q4H0Q6"/>
<dbReference type="EMBL" id="JANSKX010000049">
    <property type="protein sequence ID" value="MCY1595917.1"/>
    <property type="molecule type" value="Genomic_DNA"/>
</dbReference>
<keyword evidence="1" id="KW-1133">Transmembrane helix</keyword>
<dbReference type="Proteomes" id="UP001081438">
    <property type="component" value="Unassembled WGS sequence"/>
</dbReference>
<name>A0A9Q4H0Q6_9STAP</name>
<protein>
    <submittedName>
        <fullName evidence="2">Uncharacterized protein</fullName>
    </submittedName>
</protein>
<gene>
    <name evidence="2" type="ORF">NW112_11950</name>
</gene>
<feature type="transmembrane region" description="Helical" evidence="1">
    <location>
        <begin position="51"/>
        <end position="73"/>
    </location>
</feature>
<comment type="caution">
    <text evidence="2">The sequence shown here is derived from an EMBL/GenBank/DDBJ whole genome shotgun (WGS) entry which is preliminary data.</text>
</comment>
<organism evidence="2 3">
    <name type="scientific">Staphylococcus pettenkoferi</name>
    <dbReference type="NCBI Taxonomy" id="170573"/>
    <lineage>
        <taxon>Bacteria</taxon>
        <taxon>Bacillati</taxon>
        <taxon>Bacillota</taxon>
        <taxon>Bacilli</taxon>
        <taxon>Bacillales</taxon>
        <taxon>Staphylococcaceae</taxon>
        <taxon>Staphylococcus</taxon>
    </lineage>
</organism>
<sequence length="82" mass="8877">MEEKNDTSLKVFIILGWVFSVIALFVALIIFGILGIVFGALVIAKGRTKHGIIIIVAAIIFSIISTVVSTMILNSASSFIYF</sequence>
<keyword evidence="1" id="KW-0812">Transmembrane</keyword>
<evidence type="ECO:0000313" key="3">
    <source>
        <dbReference type="Proteomes" id="UP001081438"/>
    </source>
</evidence>
<dbReference type="RefSeq" id="WP_268211250.1">
    <property type="nucleotide sequence ID" value="NZ_JANSKK010000018.1"/>
</dbReference>
<proteinExistence type="predicted"/>
<reference evidence="2" key="1">
    <citation type="journal article" date="2022" name="Int. J. Mol. Sci.">
        <title>Phenotypic and genotypic virulence characterisation of Staphylococcus pettenkoferi strains isolated from human bloodstream and diabetic foot infections.</title>
        <authorList>
            <person name="Magnan C."/>
        </authorList>
    </citation>
    <scope>NUCLEOTIDE SEQUENCE</scope>
    <source>
        <strain evidence="2">NSP020P</strain>
    </source>
</reference>
<keyword evidence="1" id="KW-0472">Membrane</keyword>
<evidence type="ECO:0000313" key="2">
    <source>
        <dbReference type="EMBL" id="MCY1595917.1"/>
    </source>
</evidence>